<name>A0A9N8EJC2_9STRA</name>
<accession>A0A9N8EJC2</accession>
<sequence length="193" mass="22553">MCKVTNAPLKPRKAVAAPKTPRKVRFGYVQAKVFHQRLSSAEKKSIWYCGKDYKAMNKQVHRDLRKELCYGFDPNDIERTWRGLEHIREGVPNVKLERRRNFVRSLLHLHKKQGVRDPEQLGAIAAAHSSIDQIRAQQFADYDAYEASCVYYEKRCYTWCPIESTAEDYKEFCNIPRTKSFKPNRTVLTARAI</sequence>
<dbReference type="Proteomes" id="UP001153069">
    <property type="component" value="Unassembled WGS sequence"/>
</dbReference>
<protein>
    <submittedName>
        <fullName evidence="1">Uncharacterized protein</fullName>
    </submittedName>
</protein>
<comment type="caution">
    <text evidence="1">The sequence shown here is derived from an EMBL/GenBank/DDBJ whole genome shotgun (WGS) entry which is preliminary data.</text>
</comment>
<dbReference type="AlphaFoldDB" id="A0A9N8EJC2"/>
<gene>
    <name evidence="1" type="ORF">SEMRO_1174_G249020.1</name>
</gene>
<reference evidence="1" key="1">
    <citation type="submission" date="2020-06" db="EMBL/GenBank/DDBJ databases">
        <authorList>
            <consortium name="Plant Systems Biology data submission"/>
        </authorList>
    </citation>
    <scope>NUCLEOTIDE SEQUENCE</scope>
    <source>
        <strain evidence="1">D6</strain>
    </source>
</reference>
<organism evidence="1 2">
    <name type="scientific">Seminavis robusta</name>
    <dbReference type="NCBI Taxonomy" id="568900"/>
    <lineage>
        <taxon>Eukaryota</taxon>
        <taxon>Sar</taxon>
        <taxon>Stramenopiles</taxon>
        <taxon>Ochrophyta</taxon>
        <taxon>Bacillariophyta</taxon>
        <taxon>Bacillariophyceae</taxon>
        <taxon>Bacillariophycidae</taxon>
        <taxon>Naviculales</taxon>
        <taxon>Naviculaceae</taxon>
        <taxon>Seminavis</taxon>
    </lineage>
</organism>
<evidence type="ECO:0000313" key="2">
    <source>
        <dbReference type="Proteomes" id="UP001153069"/>
    </source>
</evidence>
<dbReference type="EMBL" id="CAICTM010001172">
    <property type="protein sequence ID" value="CAB9521199.1"/>
    <property type="molecule type" value="Genomic_DNA"/>
</dbReference>
<keyword evidence="2" id="KW-1185">Reference proteome</keyword>
<proteinExistence type="predicted"/>
<evidence type="ECO:0000313" key="1">
    <source>
        <dbReference type="EMBL" id="CAB9521199.1"/>
    </source>
</evidence>